<evidence type="ECO:0008006" key="4">
    <source>
        <dbReference type="Google" id="ProtNLM"/>
    </source>
</evidence>
<feature type="chain" id="PRO_5011782101" description="Extended Signal Peptide of Type V secretion system" evidence="1">
    <location>
        <begin position="42"/>
        <end position="222"/>
    </location>
</feature>
<accession>A0A1H1AQC9</accession>
<evidence type="ECO:0000256" key="1">
    <source>
        <dbReference type="SAM" id="SignalP"/>
    </source>
</evidence>
<sequence>MSTRLRPSLRSRQIAAARPALRVCTCLCMGVAAFVAGAAHAQAQAVPIVGAIATIGPGAGMGATGALAVNETAGLDNAQDNQITVTNGAAVGNANASVQSASVAANVPRAQASIEANAFSNTSGAVLVNQSAGAGNLQRNSTQIGTVALGVETVSDGELSATAPKNGSPGQSNAIHGVREASISSDALRNANGIVQVNQAAGAGNATANSFVLRPPAGTFFN</sequence>
<dbReference type="RefSeq" id="WP_090801247.1">
    <property type="nucleotide sequence ID" value="NZ_FNKX01000001.1"/>
</dbReference>
<evidence type="ECO:0000313" key="2">
    <source>
        <dbReference type="EMBL" id="SDQ41810.1"/>
    </source>
</evidence>
<keyword evidence="3" id="KW-1185">Reference proteome</keyword>
<organism evidence="2 3">
    <name type="scientific">Paraburkholderia tuberum</name>
    <dbReference type="NCBI Taxonomy" id="157910"/>
    <lineage>
        <taxon>Bacteria</taxon>
        <taxon>Pseudomonadati</taxon>
        <taxon>Pseudomonadota</taxon>
        <taxon>Betaproteobacteria</taxon>
        <taxon>Burkholderiales</taxon>
        <taxon>Burkholderiaceae</taxon>
        <taxon>Paraburkholderia</taxon>
    </lineage>
</organism>
<dbReference type="EMBL" id="FNKX01000001">
    <property type="protein sequence ID" value="SDQ41810.1"/>
    <property type="molecule type" value="Genomic_DNA"/>
</dbReference>
<dbReference type="Proteomes" id="UP000199365">
    <property type="component" value="Unassembled WGS sequence"/>
</dbReference>
<dbReference type="STRING" id="157910.SAMN05445850_0569"/>
<protein>
    <recommendedName>
        <fullName evidence="4">Extended Signal Peptide of Type V secretion system</fullName>
    </recommendedName>
</protein>
<reference evidence="3" key="1">
    <citation type="submission" date="2016-10" db="EMBL/GenBank/DDBJ databases">
        <authorList>
            <person name="Varghese N."/>
            <person name="Submissions S."/>
        </authorList>
    </citation>
    <scope>NUCLEOTIDE SEQUENCE [LARGE SCALE GENOMIC DNA]</scope>
    <source>
        <strain evidence="3">DUS833</strain>
    </source>
</reference>
<feature type="signal peptide" evidence="1">
    <location>
        <begin position="1"/>
        <end position="41"/>
    </location>
</feature>
<keyword evidence="1" id="KW-0732">Signal</keyword>
<name>A0A1H1AQC9_9BURK</name>
<proteinExistence type="predicted"/>
<gene>
    <name evidence="2" type="ORF">SAMN05445850_0569</name>
</gene>
<dbReference type="AlphaFoldDB" id="A0A1H1AQC9"/>
<evidence type="ECO:0000313" key="3">
    <source>
        <dbReference type="Proteomes" id="UP000199365"/>
    </source>
</evidence>